<keyword evidence="1" id="KW-1133">Transmembrane helix</keyword>
<evidence type="ECO:0008006" key="4">
    <source>
        <dbReference type="Google" id="ProtNLM"/>
    </source>
</evidence>
<evidence type="ECO:0000313" key="2">
    <source>
        <dbReference type="EMBL" id="KAJ4473231.1"/>
    </source>
</evidence>
<dbReference type="Proteomes" id="UP001150217">
    <property type="component" value="Unassembled WGS sequence"/>
</dbReference>
<sequence>MSMNSIEIVVDETIYGMQDSGKRCWKFFEQRTSSQRIFDQQRAVGTNQRMGVRFNDGLLIYSSGFAMCIVFIFFANHCRAVSCSVLQRATRAFPEISPGRYRSLLHTNLHKPLTAHQKSTNPDGGLQRRSLTSALPKTSLFYLFVAIKSTVYTQARCSYPKVYLNDFCSARASDVELVLYSHTWVKIMPLELSCPCRDIRLACRSIIHCCLYLVVQTKRFPKKK</sequence>
<accession>A0ABQ8V5B5</accession>
<evidence type="ECO:0000256" key="1">
    <source>
        <dbReference type="SAM" id="Phobius"/>
    </source>
</evidence>
<reference evidence="2" key="1">
    <citation type="submission" date="2022-08" db="EMBL/GenBank/DDBJ databases">
        <title>A Global Phylogenomic Analysis of the Shiitake Genus Lentinula.</title>
        <authorList>
            <consortium name="DOE Joint Genome Institute"/>
            <person name="Sierra-Patev S."/>
            <person name="Min B."/>
            <person name="Naranjo-Ortiz M."/>
            <person name="Looney B."/>
            <person name="Konkel Z."/>
            <person name="Slot J.C."/>
            <person name="Sakamoto Y."/>
            <person name="Steenwyk J.L."/>
            <person name="Rokas A."/>
            <person name="Carro J."/>
            <person name="Camarero S."/>
            <person name="Ferreira P."/>
            <person name="Molpeceres G."/>
            <person name="Ruiz-Duenas F.J."/>
            <person name="Serrano A."/>
            <person name="Henrissat B."/>
            <person name="Drula E."/>
            <person name="Hughes K.W."/>
            <person name="Mata J.L."/>
            <person name="Ishikawa N.K."/>
            <person name="Vargas-Isla R."/>
            <person name="Ushijima S."/>
            <person name="Smith C.A."/>
            <person name="Ahrendt S."/>
            <person name="Andreopoulos W."/>
            <person name="He G."/>
            <person name="Labutti K."/>
            <person name="Lipzen A."/>
            <person name="Ng V."/>
            <person name="Riley R."/>
            <person name="Sandor L."/>
            <person name="Barry K."/>
            <person name="Martinez A.T."/>
            <person name="Xiao Y."/>
            <person name="Gibbons J.G."/>
            <person name="Terashima K."/>
            <person name="Grigoriev I.V."/>
            <person name="Hibbett D.S."/>
        </authorList>
    </citation>
    <scope>NUCLEOTIDE SEQUENCE</scope>
    <source>
        <strain evidence="2">RHP3577 ss4</strain>
    </source>
</reference>
<dbReference type="EMBL" id="JANVFT010000081">
    <property type="protein sequence ID" value="KAJ4473231.1"/>
    <property type="molecule type" value="Genomic_DNA"/>
</dbReference>
<comment type="caution">
    <text evidence="2">The sequence shown here is derived from an EMBL/GenBank/DDBJ whole genome shotgun (WGS) entry which is preliminary data.</text>
</comment>
<proteinExistence type="predicted"/>
<feature type="transmembrane region" description="Helical" evidence="1">
    <location>
        <begin position="58"/>
        <end position="75"/>
    </location>
</feature>
<organism evidence="2 3">
    <name type="scientific">Lentinula lateritia</name>
    <dbReference type="NCBI Taxonomy" id="40482"/>
    <lineage>
        <taxon>Eukaryota</taxon>
        <taxon>Fungi</taxon>
        <taxon>Dikarya</taxon>
        <taxon>Basidiomycota</taxon>
        <taxon>Agaricomycotina</taxon>
        <taxon>Agaricomycetes</taxon>
        <taxon>Agaricomycetidae</taxon>
        <taxon>Agaricales</taxon>
        <taxon>Marasmiineae</taxon>
        <taxon>Omphalotaceae</taxon>
        <taxon>Lentinula</taxon>
    </lineage>
</organism>
<keyword evidence="1" id="KW-0812">Transmembrane</keyword>
<evidence type="ECO:0000313" key="3">
    <source>
        <dbReference type="Proteomes" id="UP001150217"/>
    </source>
</evidence>
<keyword evidence="3" id="KW-1185">Reference proteome</keyword>
<keyword evidence="1" id="KW-0472">Membrane</keyword>
<name>A0ABQ8V5B5_9AGAR</name>
<protein>
    <recommendedName>
        <fullName evidence="4">SWIM-type domain-containing protein</fullName>
    </recommendedName>
</protein>
<gene>
    <name evidence="2" type="ORF">C8R41DRAFT_582809</name>
</gene>